<dbReference type="PANTHER" id="PTHR45867:SF3">
    <property type="entry name" value="ACID PHOSPHATASE TYPE 7"/>
    <property type="match status" value="1"/>
</dbReference>
<evidence type="ECO:0000313" key="4">
    <source>
        <dbReference type="EMBL" id="CAD8920226.1"/>
    </source>
</evidence>
<reference evidence="4" key="1">
    <citation type="submission" date="2021-01" db="EMBL/GenBank/DDBJ databases">
        <authorList>
            <person name="Corre E."/>
            <person name="Pelletier E."/>
            <person name="Niang G."/>
            <person name="Scheremetjew M."/>
            <person name="Finn R."/>
            <person name="Kale V."/>
            <person name="Holt S."/>
            <person name="Cochrane G."/>
            <person name="Meng A."/>
            <person name="Brown T."/>
            <person name="Cohen L."/>
        </authorList>
    </citation>
    <scope>NUCLEOTIDE SEQUENCE</scope>
    <source>
        <strain evidence="4">Ms1</strain>
    </source>
</reference>
<dbReference type="InterPro" id="IPR025733">
    <property type="entry name" value="PAPs_C"/>
</dbReference>
<name>A0A7S1GBY9_9STRA</name>
<sequence length="589" mass="63545">MARGRAGAAGAGYWDRMLRSSRIGSRASAPSPRPVWQYGACCVVAVFVVMMWAGGPSTPATEEPALGELAVGDAAAAFDDDLSIEDNTWREEAAARAAAFAAAHPRSVPRQIVATLTDLAPPDAEMEEVSAEDDVQGPGAWRLFGLHMAVPGKGRSLLVSWVTGRESALSYIEWGRDATKLSNVVRGGEGSLVELGSGEACGDVGHRVALHGVSTQSTGGIYYRVGDPVIDVWSEVRWLGADKNQGHVLVYGDGDNRVKTRRVMEAIGMDVEEKAARRNENYKLAVHVGDAGYARLLGGSDLAAQCEVLDTWFTYNEPVLAAMPFVMTPGNHDARQRSSKPQLHLDKCANLALERLPMMPYHAGTQGSSACPFPTDSEWWYTFTTGFERYVVLSTEHDLAPGSKQHDWMLKTLEEANAGGGAGRARHSFLIVVMHRPMYCSHHYGDCGAVAAELREWLEVPFRTFGVDLVLTGHLHAYERTKPVFDEQVTSFAPIHVTVGVGGAPQHEGGFQHAQPAWSAKRVDGDGFLRMRSMSHASIVVEYVEIEGADGTGPLSMRVADSFDVHSAVAARQAAAIRDREANGPPGAV</sequence>
<dbReference type="Pfam" id="PF14008">
    <property type="entry name" value="Metallophos_C"/>
    <property type="match status" value="1"/>
</dbReference>
<gene>
    <name evidence="4" type="ORF">BSP0115_LOCUS13488</name>
</gene>
<dbReference type="CDD" id="cd00839">
    <property type="entry name" value="MPP_PAPs"/>
    <property type="match status" value="1"/>
</dbReference>
<dbReference type="InterPro" id="IPR041792">
    <property type="entry name" value="MPP_PAP"/>
</dbReference>
<dbReference type="GO" id="GO:0016787">
    <property type="term" value="F:hydrolase activity"/>
    <property type="evidence" value="ECO:0007669"/>
    <property type="project" value="InterPro"/>
</dbReference>
<dbReference type="Pfam" id="PF00149">
    <property type="entry name" value="Metallophos"/>
    <property type="match status" value="1"/>
</dbReference>
<evidence type="ECO:0000259" key="3">
    <source>
        <dbReference type="Pfam" id="PF14008"/>
    </source>
</evidence>
<organism evidence="4">
    <name type="scientific">Bicosoecida sp. CB-2014</name>
    <dbReference type="NCBI Taxonomy" id="1486930"/>
    <lineage>
        <taxon>Eukaryota</taxon>
        <taxon>Sar</taxon>
        <taxon>Stramenopiles</taxon>
        <taxon>Bigyra</taxon>
        <taxon>Opalozoa</taxon>
        <taxon>Bicosoecida</taxon>
    </lineage>
</organism>
<dbReference type="AlphaFoldDB" id="A0A7S1GBY9"/>
<protein>
    <recommendedName>
        <fullName evidence="5">Acid phosphatase</fullName>
    </recommendedName>
</protein>
<evidence type="ECO:0008006" key="5">
    <source>
        <dbReference type="Google" id="ProtNLM"/>
    </source>
</evidence>
<dbReference type="EMBL" id="HBFS01020093">
    <property type="protein sequence ID" value="CAD8920226.1"/>
    <property type="molecule type" value="Transcribed_RNA"/>
</dbReference>
<proteinExistence type="predicted"/>
<keyword evidence="1" id="KW-0325">Glycoprotein</keyword>
<dbReference type="InterPro" id="IPR029052">
    <property type="entry name" value="Metallo-depent_PP-like"/>
</dbReference>
<accession>A0A7S1GBY9</accession>
<dbReference type="Gene3D" id="3.60.21.10">
    <property type="match status" value="1"/>
</dbReference>
<feature type="domain" description="Purple acid phosphatase C-terminal" evidence="3">
    <location>
        <begin position="493"/>
        <end position="546"/>
    </location>
</feature>
<dbReference type="SUPFAM" id="SSF56300">
    <property type="entry name" value="Metallo-dependent phosphatases"/>
    <property type="match status" value="1"/>
</dbReference>
<dbReference type="InterPro" id="IPR004843">
    <property type="entry name" value="Calcineurin-like_PHP"/>
</dbReference>
<feature type="domain" description="Calcineurin-like phosphoesterase" evidence="2">
    <location>
        <begin position="274"/>
        <end position="478"/>
    </location>
</feature>
<dbReference type="PANTHER" id="PTHR45867">
    <property type="entry name" value="PURPLE ACID PHOSPHATASE"/>
    <property type="match status" value="1"/>
</dbReference>
<evidence type="ECO:0000256" key="1">
    <source>
        <dbReference type="ARBA" id="ARBA00023180"/>
    </source>
</evidence>
<evidence type="ECO:0000259" key="2">
    <source>
        <dbReference type="Pfam" id="PF00149"/>
    </source>
</evidence>